<evidence type="ECO:0000259" key="1">
    <source>
        <dbReference type="Pfam" id="PF00085"/>
    </source>
</evidence>
<dbReference type="CDD" id="cd02947">
    <property type="entry name" value="TRX_family"/>
    <property type="match status" value="1"/>
</dbReference>
<dbReference type="RefSeq" id="WP_203380846.1">
    <property type="nucleotide sequence ID" value="NZ_JAENHP010000016.1"/>
</dbReference>
<reference evidence="2 3" key="1">
    <citation type="submission" date="2021-01" db="EMBL/GenBank/DDBJ databases">
        <title>Actinoplanes sp. nov. LDG1-06 isolated from lichen.</title>
        <authorList>
            <person name="Saeng-In P."/>
            <person name="Phongsopitanun W."/>
            <person name="Kanchanasin P."/>
            <person name="Yuki M."/>
            <person name="Kudo T."/>
            <person name="Ohkuma M."/>
            <person name="Tanasupawat S."/>
        </authorList>
    </citation>
    <scope>NUCLEOTIDE SEQUENCE [LARGE SCALE GENOMIC DNA]</scope>
    <source>
        <strain evidence="2 3">LDG1-06</strain>
    </source>
</reference>
<comment type="caution">
    <text evidence="2">The sequence shown here is derived from an EMBL/GenBank/DDBJ whole genome shotgun (WGS) entry which is preliminary data.</text>
</comment>
<organism evidence="2 3">
    <name type="scientific">Paractinoplanes ovalisporus</name>
    <dbReference type="NCBI Taxonomy" id="2810368"/>
    <lineage>
        <taxon>Bacteria</taxon>
        <taxon>Bacillati</taxon>
        <taxon>Actinomycetota</taxon>
        <taxon>Actinomycetes</taxon>
        <taxon>Micromonosporales</taxon>
        <taxon>Micromonosporaceae</taxon>
        <taxon>Paractinoplanes</taxon>
    </lineage>
</organism>
<dbReference type="EMBL" id="JAENHP010000016">
    <property type="protein sequence ID" value="MBM2620872.1"/>
    <property type="molecule type" value="Genomic_DNA"/>
</dbReference>
<evidence type="ECO:0000313" key="3">
    <source>
        <dbReference type="Proteomes" id="UP000632138"/>
    </source>
</evidence>
<dbReference type="Pfam" id="PF00085">
    <property type="entry name" value="Thioredoxin"/>
    <property type="match status" value="1"/>
</dbReference>
<dbReference type="InterPro" id="IPR036249">
    <property type="entry name" value="Thioredoxin-like_sf"/>
</dbReference>
<keyword evidence="3" id="KW-1185">Reference proteome</keyword>
<dbReference type="InterPro" id="IPR013766">
    <property type="entry name" value="Thioredoxin_domain"/>
</dbReference>
<gene>
    <name evidence="2" type="ORF">JIG36_35765</name>
</gene>
<accession>A0ABS2AM08</accession>
<sequence>MSYVVPVTDTTYRARVVDSLDPVLLVFLPTDDEVRRAFLPVLAEVAQQLSDSVTVAGVDVAANPVTTQRWGVTQTPTSVLLHLGSVQRVLLGVRPAARLLDEIAEALDPAPPRKARAPE</sequence>
<proteinExistence type="predicted"/>
<feature type="domain" description="Thioredoxin" evidence="1">
    <location>
        <begin position="4"/>
        <end position="104"/>
    </location>
</feature>
<evidence type="ECO:0000313" key="2">
    <source>
        <dbReference type="EMBL" id="MBM2620872.1"/>
    </source>
</evidence>
<dbReference type="Proteomes" id="UP000632138">
    <property type="component" value="Unassembled WGS sequence"/>
</dbReference>
<protein>
    <recommendedName>
        <fullName evidence="1">Thioredoxin domain-containing protein</fullName>
    </recommendedName>
</protein>
<dbReference type="SUPFAM" id="SSF52833">
    <property type="entry name" value="Thioredoxin-like"/>
    <property type="match status" value="1"/>
</dbReference>
<name>A0ABS2AM08_9ACTN</name>
<dbReference type="Gene3D" id="3.40.30.10">
    <property type="entry name" value="Glutaredoxin"/>
    <property type="match status" value="1"/>
</dbReference>